<reference evidence="2" key="1">
    <citation type="submission" date="2020-08" db="EMBL/GenBank/DDBJ databases">
        <title>Genomic insights into the carbon and energy metabolism of the first obligate autotrophic acetogenic bacterium Aceticella autotrophica gen. nov., sp. nov.</title>
        <authorList>
            <person name="Toshchakov S.V."/>
            <person name="Elcheninov A.G."/>
            <person name="Kublanov I.V."/>
            <person name="Frolov E.N."/>
            <person name="Lebedinsky A.V."/>
        </authorList>
    </citation>
    <scope>NUCLEOTIDE SEQUENCE</scope>
    <source>
        <strain evidence="2">3443-3Ac</strain>
    </source>
</reference>
<dbReference type="InterPro" id="IPR012454">
    <property type="entry name" value="DUF1659"/>
</dbReference>
<keyword evidence="3" id="KW-1185">Reference proteome</keyword>
<evidence type="ECO:0000313" key="2">
    <source>
        <dbReference type="EMBL" id="QSZ27688.1"/>
    </source>
</evidence>
<protein>
    <submittedName>
        <fullName evidence="2">DUF1659 domain-containing protein</fullName>
    </submittedName>
</protein>
<sequence length="74" mass="7935">MAVVSTPKGSRLQIVFITGKDAKGMDILRTRTYNGIKSASLDQDVLDVASALNGLQSNQVKSVSRINEVELTQG</sequence>
<name>A0A975AWH5_9THEO</name>
<dbReference type="KEGG" id="aaut:ACETAC_01935"/>
<dbReference type="RefSeq" id="WP_284680397.1">
    <property type="nucleotide sequence ID" value="NZ_CP060096.1"/>
</dbReference>
<evidence type="ECO:0000259" key="1">
    <source>
        <dbReference type="Pfam" id="PF07872"/>
    </source>
</evidence>
<evidence type="ECO:0000313" key="3">
    <source>
        <dbReference type="Proteomes" id="UP000671913"/>
    </source>
</evidence>
<feature type="domain" description="DUF1659" evidence="1">
    <location>
        <begin position="2"/>
        <end position="73"/>
    </location>
</feature>
<dbReference type="Pfam" id="PF07872">
    <property type="entry name" value="DUF1659"/>
    <property type="match status" value="1"/>
</dbReference>
<dbReference type="Proteomes" id="UP000671913">
    <property type="component" value="Chromosome"/>
</dbReference>
<organism evidence="2 3">
    <name type="scientific">Aceticella autotrophica</name>
    <dbReference type="NCBI Taxonomy" id="2755338"/>
    <lineage>
        <taxon>Bacteria</taxon>
        <taxon>Bacillati</taxon>
        <taxon>Bacillota</taxon>
        <taxon>Clostridia</taxon>
        <taxon>Thermoanaerobacterales</taxon>
        <taxon>Thermoanaerobacteraceae</taxon>
        <taxon>Aceticella</taxon>
    </lineage>
</organism>
<dbReference type="EMBL" id="CP060096">
    <property type="protein sequence ID" value="QSZ27688.1"/>
    <property type="molecule type" value="Genomic_DNA"/>
</dbReference>
<accession>A0A975AWH5</accession>
<dbReference type="AlphaFoldDB" id="A0A975AWH5"/>
<gene>
    <name evidence="2" type="ORF">ACETAC_01935</name>
</gene>
<proteinExistence type="predicted"/>